<evidence type="ECO:0000313" key="2">
    <source>
        <dbReference type="Proteomes" id="UP000831534"/>
    </source>
</evidence>
<dbReference type="SUPFAM" id="SSF46626">
    <property type="entry name" value="Cytochrome c"/>
    <property type="match status" value="1"/>
</dbReference>
<proteinExistence type="predicted"/>
<dbReference type="PANTHER" id="PTHR30600">
    <property type="entry name" value="CYTOCHROME C PEROXIDASE-RELATED"/>
    <property type="match status" value="1"/>
</dbReference>
<dbReference type="InterPro" id="IPR051395">
    <property type="entry name" value="Cytochrome_c_Peroxidase/MauG"/>
</dbReference>
<dbReference type="PANTHER" id="PTHR30600:SF7">
    <property type="entry name" value="CYTOCHROME C PEROXIDASE-RELATED"/>
    <property type="match status" value="1"/>
</dbReference>
<dbReference type="EMBL" id="CP091521">
    <property type="protein sequence ID" value="UOP04407.1"/>
    <property type="molecule type" value="Genomic_DNA"/>
</dbReference>
<protein>
    <recommendedName>
        <fullName evidence="3">Cytochrome-c peroxidase</fullName>
    </recommendedName>
</protein>
<reference evidence="1" key="2">
    <citation type="journal article" date="2022" name="Res Sq">
        <title>Evolution of multicellular longitudinally dividing oral cavity symbionts (Neisseriaceae).</title>
        <authorList>
            <person name="Nyongesa S."/>
            <person name="Weber P."/>
            <person name="Bernet E."/>
            <person name="Pullido F."/>
            <person name="Nieckarz M."/>
            <person name="Delaby M."/>
            <person name="Nieves C."/>
            <person name="Viehboeck T."/>
            <person name="Krause N."/>
            <person name="Rivera-Millot A."/>
            <person name="Nakamura A."/>
            <person name="Vischer N."/>
            <person name="VanNieuwenhze M."/>
            <person name="Brun Y."/>
            <person name="Cava F."/>
            <person name="Bulgheresi S."/>
            <person name="Veyrier F."/>
        </authorList>
    </citation>
    <scope>NUCLEOTIDE SEQUENCE</scope>
    <source>
        <strain evidence="1">17694</strain>
    </source>
</reference>
<reference evidence="1" key="1">
    <citation type="submission" date="2021-12" db="EMBL/GenBank/DDBJ databases">
        <authorList>
            <person name="Veyrier F.J."/>
        </authorList>
    </citation>
    <scope>NUCLEOTIDE SEQUENCE</scope>
    <source>
        <strain evidence="1">17694</strain>
    </source>
</reference>
<dbReference type="InterPro" id="IPR036909">
    <property type="entry name" value="Cyt_c-like_dom_sf"/>
</dbReference>
<dbReference type="AlphaFoldDB" id="A0A8T9MS21"/>
<name>A0A8T9MS21_9NEIS</name>
<dbReference type="Gene3D" id="1.10.760.10">
    <property type="entry name" value="Cytochrome c-like domain"/>
    <property type="match status" value="1"/>
</dbReference>
<keyword evidence="2" id="KW-1185">Reference proteome</keyword>
<dbReference type="GO" id="GO:0009055">
    <property type="term" value="F:electron transfer activity"/>
    <property type="evidence" value="ECO:0007669"/>
    <property type="project" value="InterPro"/>
</dbReference>
<evidence type="ECO:0008006" key="3">
    <source>
        <dbReference type="Google" id="ProtNLM"/>
    </source>
</evidence>
<dbReference type="Proteomes" id="UP000831534">
    <property type="component" value="Chromosome"/>
</dbReference>
<dbReference type="GO" id="GO:0004130">
    <property type="term" value="F:cytochrome-c peroxidase activity"/>
    <property type="evidence" value="ECO:0007669"/>
    <property type="project" value="TreeGrafter"/>
</dbReference>
<organism evidence="1 2">
    <name type="scientific">Conchiformibius kuhniae</name>
    <dbReference type="NCBI Taxonomy" id="211502"/>
    <lineage>
        <taxon>Bacteria</taxon>
        <taxon>Pseudomonadati</taxon>
        <taxon>Pseudomonadota</taxon>
        <taxon>Betaproteobacteria</taxon>
        <taxon>Neisseriales</taxon>
        <taxon>Neisseriaceae</taxon>
        <taxon>Conchiformibius</taxon>
    </lineage>
</organism>
<dbReference type="GO" id="GO:0020037">
    <property type="term" value="F:heme binding"/>
    <property type="evidence" value="ECO:0007669"/>
    <property type="project" value="InterPro"/>
</dbReference>
<gene>
    <name evidence="1" type="ORF">LVJ77_08800</name>
</gene>
<evidence type="ECO:0000313" key="1">
    <source>
        <dbReference type="EMBL" id="UOP04407.1"/>
    </source>
</evidence>
<accession>A0A8T9MS21</accession>
<sequence length="71" mass="7522">MFRVPGLRNVAKTAPYFHNGSVDNLPQAVAVMGEAQLGKTLSKEDIDDIVAFLNTTTGEVPKAALTIPALP</sequence>